<comment type="caution">
    <text evidence="2">The sequence shown here is derived from an EMBL/GenBank/DDBJ whole genome shotgun (WGS) entry which is preliminary data.</text>
</comment>
<evidence type="ECO:0000256" key="1">
    <source>
        <dbReference type="SAM" id="MobiDB-lite"/>
    </source>
</evidence>
<feature type="compositionally biased region" description="Polar residues" evidence="1">
    <location>
        <begin position="155"/>
        <end position="181"/>
    </location>
</feature>
<accession>A0A428RR90</accession>
<dbReference type="Proteomes" id="UP000288429">
    <property type="component" value="Unassembled WGS sequence"/>
</dbReference>
<gene>
    <name evidence="2" type="ORF">CDV31_017152</name>
</gene>
<evidence type="ECO:0000313" key="2">
    <source>
        <dbReference type="EMBL" id="RSL80085.1"/>
    </source>
</evidence>
<feature type="compositionally biased region" description="Basic residues" evidence="1">
    <location>
        <begin position="112"/>
        <end position="122"/>
    </location>
</feature>
<dbReference type="AlphaFoldDB" id="A0A428RR90"/>
<feature type="region of interest" description="Disordered" evidence="1">
    <location>
        <begin position="107"/>
        <end position="182"/>
    </location>
</feature>
<name>A0A428RR90_9HYPO</name>
<proteinExistence type="predicted"/>
<organism evidence="2 3">
    <name type="scientific">Fusarium ambrosium</name>
    <dbReference type="NCBI Taxonomy" id="131363"/>
    <lineage>
        <taxon>Eukaryota</taxon>
        <taxon>Fungi</taxon>
        <taxon>Dikarya</taxon>
        <taxon>Ascomycota</taxon>
        <taxon>Pezizomycotina</taxon>
        <taxon>Sordariomycetes</taxon>
        <taxon>Hypocreomycetidae</taxon>
        <taxon>Hypocreales</taxon>
        <taxon>Nectriaceae</taxon>
        <taxon>Fusarium</taxon>
        <taxon>Fusarium solani species complex</taxon>
    </lineage>
</organism>
<evidence type="ECO:0000313" key="3">
    <source>
        <dbReference type="Proteomes" id="UP000288429"/>
    </source>
</evidence>
<feature type="non-terminal residue" evidence="2">
    <location>
        <position position="1"/>
    </location>
</feature>
<reference evidence="2 3" key="1">
    <citation type="submission" date="2017-06" db="EMBL/GenBank/DDBJ databases">
        <title>Cmopartive genomic analysis of Ambrosia Fusariam Clade fungi.</title>
        <authorList>
            <person name="Stajich J.E."/>
            <person name="Carrillo J."/>
            <person name="Kijimoto T."/>
            <person name="Eskalen A."/>
            <person name="O'Donnell K."/>
            <person name="Kasson M."/>
        </authorList>
    </citation>
    <scope>NUCLEOTIDE SEQUENCE [LARGE SCALE GENOMIC DNA]</scope>
    <source>
        <strain evidence="2 3">NRRL 20438</strain>
    </source>
</reference>
<dbReference type="EMBL" id="NIZV01000849">
    <property type="protein sequence ID" value="RSL80085.1"/>
    <property type="molecule type" value="Genomic_DNA"/>
</dbReference>
<protein>
    <submittedName>
        <fullName evidence="2">Uncharacterized protein</fullName>
    </submittedName>
</protein>
<keyword evidence="3" id="KW-1185">Reference proteome</keyword>
<sequence>LLGGGLLGRLLLAPGLRESRSPLALLDGQGIHLYLPEPTLNSRNQSCTFSLRRSSQSIGYRRALKYTRRPIYGASPAASDSGPSCSSVYIASLASITTAPIRIIRVIPSTPRSRRRHGRPRFSRGDTQNLDPVAGVEDQCANHRSCHRYREPSRPTGNTENPDPAGNTQNPDYPGKNTQNLDPLVGIEYTEPRPSCRQYAEQSLPPVRRTQSLPLAIRRTKVLPLAQSTQSPAPHVGNTQNPAIPATSLSPTGDFMLINDDWASHDLTIDEKWAAFTKKVRELSGDKIDVATLVKPSGPSNSVLTTQWHFPTWVTESPFYGSVMDDTNSSLRDQSSTCIVGS</sequence>